<organism evidence="3 4">
    <name type="scientific">Champsocephalus esox</name>
    <name type="common">pike icefish</name>
    <dbReference type="NCBI Taxonomy" id="159716"/>
    <lineage>
        <taxon>Eukaryota</taxon>
        <taxon>Metazoa</taxon>
        <taxon>Chordata</taxon>
        <taxon>Craniata</taxon>
        <taxon>Vertebrata</taxon>
        <taxon>Euteleostomi</taxon>
        <taxon>Actinopterygii</taxon>
        <taxon>Neopterygii</taxon>
        <taxon>Teleostei</taxon>
        <taxon>Neoteleostei</taxon>
        <taxon>Acanthomorphata</taxon>
        <taxon>Eupercaria</taxon>
        <taxon>Perciformes</taxon>
        <taxon>Notothenioidei</taxon>
        <taxon>Channichthyidae</taxon>
        <taxon>Champsocephalus</taxon>
    </lineage>
</organism>
<keyword evidence="2" id="KW-0812">Transmembrane</keyword>
<feature type="region of interest" description="Disordered" evidence="1">
    <location>
        <begin position="1"/>
        <end position="34"/>
    </location>
</feature>
<evidence type="ECO:0000313" key="3">
    <source>
        <dbReference type="EMBL" id="KAK5898797.1"/>
    </source>
</evidence>
<feature type="compositionally biased region" description="Basic and acidic residues" evidence="1">
    <location>
        <begin position="1"/>
        <end position="18"/>
    </location>
</feature>
<accession>A0AAN8C886</accession>
<feature type="transmembrane region" description="Helical" evidence="2">
    <location>
        <begin position="38"/>
        <end position="58"/>
    </location>
</feature>
<dbReference type="AlphaFoldDB" id="A0AAN8C886"/>
<dbReference type="EMBL" id="JAULUE010002052">
    <property type="protein sequence ID" value="KAK5898797.1"/>
    <property type="molecule type" value="Genomic_DNA"/>
</dbReference>
<evidence type="ECO:0000256" key="2">
    <source>
        <dbReference type="SAM" id="Phobius"/>
    </source>
</evidence>
<keyword evidence="2" id="KW-0472">Membrane</keyword>
<proteinExistence type="predicted"/>
<name>A0AAN8C886_9TELE</name>
<protein>
    <submittedName>
        <fullName evidence="3">Uncharacterized protein</fullName>
    </submittedName>
</protein>
<keyword evidence="4" id="KW-1185">Reference proteome</keyword>
<reference evidence="3 4" key="1">
    <citation type="journal article" date="2023" name="Mol. Biol. Evol.">
        <title>Genomics of Secondarily Temperate Adaptation in the Only Non-Antarctic Icefish.</title>
        <authorList>
            <person name="Rivera-Colon A.G."/>
            <person name="Rayamajhi N."/>
            <person name="Minhas B.F."/>
            <person name="Madrigal G."/>
            <person name="Bilyk K.T."/>
            <person name="Yoon V."/>
            <person name="Hune M."/>
            <person name="Gregory S."/>
            <person name="Cheng C.H.C."/>
            <person name="Catchen J.M."/>
        </authorList>
    </citation>
    <scope>NUCLEOTIDE SEQUENCE [LARGE SCALE GENOMIC DNA]</scope>
    <source>
        <strain evidence="3">JC2023a</strain>
    </source>
</reference>
<dbReference type="Proteomes" id="UP001335648">
    <property type="component" value="Unassembled WGS sequence"/>
</dbReference>
<keyword evidence="2" id="KW-1133">Transmembrane helix</keyword>
<sequence>MVREADHSLSDHDGREQTGSHISSLHPDHPEDAPRSHIGITLGFLLFTIIILSACLRTRRHSLTNQRRTLTQRLDSIARTLLPTNHLPRIIRTRWRAECSSI</sequence>
<evidence type="ECO:0000313" key="4">
    <source>
        <dbReference type="Proteomes" id="UP001335648"/>
    </source>
</evidence>
<evidence type="ECO:0000256" key="1">
    <source>
        <dbReference type="SAM" id="MobiDB-lite"/>
    </source>
</evidence>
<comment type="caution">
    <text evidence="3">The sequence shown here is derived from an EMBL/GenBank/DDBJ whole genome shotgun (WGS) entry which is preliminary data.</text>
</comment>
<gene>
    <name evidence="3" type="ORF">CesoFtcFv8_008342</name>
</gene>